<dbReference type="AlphaFoldDB" id="A0A7C0U3M9"/>
<name>A0A7C0U3M9_DESA2</name>
<evidence type="ECO:0000313" key="1">
    <source>
        <dbReference type="EMBL" id="HDD44979.1"/>
    </source>
</evidence>
<proteinExistence type="predicted"/>
<dbReference type="EMBL" id="DRBS01000332">
    <property type="protein sequence ID" value="HDD44979.1"/>
    <property type="molecule type" value="Genomic_DNA"/>
</dbReference>
<organism evidence="1">
    <name type="scientific">Desulfofervidus auxilii</name>
    <dbReference type="NCBI Taxonomy" id="1621989"/>
    <lineage>
        <taxon>Bacteria</taxon>
        <taxon>Pseudomonadati</taxon>
        <taxon>Thermodesulfobacteriota</taxon>
        <taxon>Candidatus Desulfofervidia</taxon>
        <taxon>Candidatus Desulfofervidales</taxon>
        <taxon>Candidatus Desulfofervidaceae</taxon>
        <taxon>Candidatus Desulfofervidus</taxon>
    </lineage>
</organism>
<comment type="caution">
    <text evidence="1">The sequence shown here is derived from an EMBL/GenBank/DDBJ whole genome shotgun (WGS) entry which is preliminary data.</text>
</comment>
<sequence length="31" mass="3521">IKIPFNYDEVAHGKKLEQNITLKRGDVVVVP</sequence>
<protein>
    <submittedName>
        <fullName evidence="1">Polysaccharide export protein</fullName>
    </submittedName>
</protein>
<feature type="non-terminal residue" evidence="1">
    <location>
        <position position="1"/>
    </location>
</feature>
<accession>A0A7C0U3M9</accession>
<dbReference type="Proteomes" id="UP000886289">
    <property type="component" value="Unassembled WGS sequence"/>
</dbReference>
<reference evidence="1" key="1">
    <citation type="journal article" date="2020" name="mSystems">
        <title>Genome- and Community-Level Interaction Insights into Carbon Utilization and Element Cycling Functions of Hydrothermarchaeota in Hydrothermal Sediment.</title>
        <authorList>
            <person name="Zhou Z."/>
            <person name="Liu Y."/>
            <person name="Xu W."/>
            <person name="Pan J."/>
            <person name="Luo Z.H."/>
            <person name="Li M."/>
        </authorList>
    </citation>
    <scope>NUCLEOTIDE SEQUENCE [LARGE SCALE GENOMIC DNA]</scope>
    <source>
        <strain evidence="1">HyVt-233</strain>
    </source>
</reference>
<gene>
    <name evidence="1" type="ORF">ENG63_09010</name>
</gene>